<feature type="transmembrane region" description="Helical" evidence="1">
    <location>
        <begin position="39"/>
        <end position="57"/>
    </location>
</feature>
<accession>A0A0A2GZ22</accession>
<keyword evidence="1" id="KW-0812">Transmembrane</keyword>
<evidence type="ECO:0000313" key="2">
    <source>
        <dbReference type="EMBL" id="KGO07783.1"/>
    </source>
</evidence>
<dbReference type="InterPro" id="IPR021215">
    <property type="entry name" value="DUF2752"/>
</dbReference>
<comment type="caution">
    <text evidence="2">The sequence shown here is derived from an EMBL/GenBank/DDBJ whole genome shotgun (WGS) entry which is preliminary data.</text>
</comment>
<keyword evidence="3" id="KW-1185">Reference proteome</keyword>
<feature type="transmembrane region" description="Helical" evidence="1">
    <location>
        <begin position="69"/>
        <end position="87"/>
    </location>
</feature>
<keyword evidence="1" id="KW-1133">Transmembrane helix</keyword>
<sequence>MEEYMLPCMNKKYLGFECMGCGIQRSIALILRGEFVEAFFMYPAIYPLVLLFSLLILNQFISFKYANKSIIILAILTVATIIVSYIIKMTTN</sequence>
<proteinExistence type="predicted"/>
<dbReference type="KEGG" id="ddo:I597_1619"/>
<dbReference type="Proteomes" id="UP000030140">
    <property type="component" value="Unassembled WGS sequence"/>
</dbReference>
<protein>
    <recommendedName>
        <fullName evidence="4">DUF2752 domain-containing protein</fullName>
    </recommendedName>
</protein>
<keyword evidence="1" id="KW-0472">Membrane</keyword>
<dbReference type="EMBL" id="JSAQ01000001">
    <property type="protein sequence ID" value="KGO07783.1"/>
    <property type="molecule type" value="Genomic_DNA"/>
</dbReference>
<dbReference type="AlphaFoldDB" id="A0A0A2GZ22"/>
<dbReference type="OrthoDB" id="9815897at2"/>
<dbReference type="PATRIC" id="fig|1300343.5.peg.1625"/>
<dbReference type="RefSeq" id="WP_035328230.1">
    <property type="nucleotide sequence ID" value="NZ_CP015125.1"/>
</dbReference>
<reference evidence="2 3" key="1">
    <citation type="submission" date="2014-10" db="EMBL/GenBank/DDBJ databases">
        <title>Draft genome sequence of the proteorhodopsin-containing marine bacterium Dokdonia donghaensis.</title>
        <authorList>
            <person name="Gomez-Consarnau L."/>
            <person name="Gonzalez J.M."/>
            <person name="Riedel T."/>
            <person name="Jaenicke S."/>
            <person name="Wagner-Doebler I."/>
            <person name="Fuhrman J.A."/>
        </authorList>
    </citation>
    <scope>NUCLEOTIDE SEQUENCE [LARGE SCALE GENOMIC DNA]</scope>
    <source>
        <strain evidence="2 3">DSW-1</strain>
    </source>
</reference>
<evidence type="ECO:0008006" key="4">
    <source>
        <dbReference type="Google" id="ProtNLM"/>
    </source>
</evidence>
<evidence type="ECO:0000256" key="1">
    <source>
        <dbReference type="SAM" id="Phobius"/>
    </source>
</evidence>
<evidence type="ECO:0000313" key="3">
    <source>
        <dbReference type="Proteomes" id="UP000030140"/>
    </source>
</evidence>
<organism evidence="2 3">
    <name type="scientific">Dokdonia donghaensis DSW-1</name>
    <dbReference type="NCBI Taxonomy" id="1300343"/>
    <lineage>
        <taxon>Bacteria</taxon>
        <taxon>Pseudomonadati</taxon>
        <taxon>Bacteroidota</taxon>
        <taxon>Flavobacteriia</taxon>
        <taxon>Flavobacteriales</taxon>
        <taxon>Flavobacteriaceae</taxon>
        <taxon>Dokdonia</taxon>
    </lineage>
</organism>
<dbReference type="Pfam" id="PF10825">
    <property type="entry name" value="DUF2752"/>
    <property type="match status" value="1"/>
</dbReference>
<name>A0A0A2GZ22_9FLAO</name>
<gene>
    <name evidence="2" type="ORF">NV36_13665</name>
</gene>